<evidence type="ECO:0000313" key="2">
    <source>
        <dbReference type="Proteomes" id="UP001302316"/>
    </source>
</evidence>
<sequence>MVESHSEETAAHEVYGEVCWQRFLRPRHAGPPPAGLESVCGQARGRADDSEVWLWLSRQPRKAWFQAHGSPWIIAAADLAAEAWQAGEKRLSAATLASRLDAPPDVMDAFLTVEDAWHSALKILD</sequence>
<gene>
    <name evidence="1" type="ORF">VCB98_06325</name>
</gene>
<dbReference type="Proteomes" id="UP001302316">
    <property type="component" value="Unassembled WGS sequence"/>
</dbReference>
<keyword evidence="2" id="KW-1185">Reference proteome</keyword>
<name>A0AAP6JF32_9GAMM</name>
<comment type="caution">
    <text evidence="1">The sequence shown here is derived from an EMBL/GenBank/DDBJ whole genome shotgun (WGS) entry which is preliminary data.</text>
</comment>
<dbReference type="SUPFAM" id="SSF82649">
    <property type="entry name" value="SufE/NifU"/>
    <property type="match status" value="1"/>
</dbReference>
<proteinExistence type="predicted"/>
<organism evidence="1 2">
    <name type="scientific">Natronospira elongata</name>
    <dbReference type="NCBI Taxonomy" id="3110268"/>
    <lineage>
        <taxon>Bacteria</taxon>
        <taxon>Pseudomonadati</taxon>
        <taxon>Pseudomonadota</taxon>
        <taxon>Gammaproteobacteria</taxon>
        <taxon>Natronospirales</taxon>
        <taxon>Natronospiraceae</taxon>
        <taxon>Natronospira</taxon>
    </lineage>
</organism>
<protein>
    <submittedName>
        <fullName evidence="1">Uncharacterized protein</fullName>
    </submittedName>
</protein>
<dbReference type="RefSeq" id="WP_346051060.1">
    <property type="nucleotide sequence ID" value="NZ_JAYGII010000010.1"/>
</dbReference>
<accession>A0AAP6JF32</accession>
<dbReference type="EMBL" id="JAYGII010000010">
    <property type="protein sequence ID" value="MEA5445431.1"/>
    <property type="molecule type" value="Genomic_DNA"/>
</dbReference>
<dbReference type="AlphaFoldDB" id="A0AAP6JF32"/>
<evidence type="ECO:0000313" key="1">
    <source>
        <dbReference type="EMBL" id="MEA5445431.1"/>
    </source>
</evidence>
<reference evidence="1 2" key="1">
    <citation type="submission" date="2023-12" db="EMBL/GenBank/DDBJ databases">
        <title>Whole-genome sequencing of halo(alkali)philic microorganisms from hypersaline lakes.</title>
        <authorList>
            <person name="Sorokin D.Y."/>
            <person name="Merkel A.Y."/>
            <person name="Messina E."/>
            <person name="Yakimov M."/>
        </authorList>
    </citation>
    <scope>NUCLEOTIDE SEQUENCE [LARGE SCALE GENOMIC DNA]</scope>
    <source>
        <strain evidence="1 2">AB-CW1</strain>
    </source>
</reference>